<dbReference type="AlphaFoldDB" id="A0A2T2ZV40"/>
<gene>
    <name evidence="2" type="ORF">BD289DRAFT_377672</name>
</gene>
<name>A0A2T2ZV40_9PEZI</name>
<proteinExistence type="predicted"/>
<dbReference type="OrthoDB" id="5985073at2759"/>
<evidence type="ECO:0000313" key="2">
    <source>
        <dbReference type="EMBL" id="PSR77532.1"/>
    </source>
</evidence>
<protein>
    <recommendedName>
        <fullName evidence="4">Cyanovirin-N domain-containing protein</fullName>
    </recommendedName>
</protein>
<evidence type="ECO:0000256" key="1">
    <source>
        <dbReference type="SAM" id="SignalP"/>
    </source>
</evidence>
<reference evidence="2 3" key="1">
    <citation type="journal article" date="2018" name="Mycol. Prog.">
        <title>Coniella lustricola, a new species from submerged detritus.</title>
        <authorList>
            <person name="Raudabaugh D.B."/>
            <person name="Iturriaga T."/>
            <person name="Carver A."/>
            <person name="Mondo S."/>
            <person name="Pangilinan J."/>
            <person name="Lipzen A."/>
            <person name="He G."/>
            <person name="Amirebrahimi M."/>
            <person name="Grigoriev I.V."/>
            <person name="Miller A.N."/>
        </authorList>
    </citation>
    <scope>NUCLEOTIDE SEQUENCE [LARGE SCALE GENOMIC DNA]</scope>
    <source>
        <strain evidence="2 3">B22-T-1</strain>
    </source>
</reference>
<evidence type="ECO:0000313" key="3">
    <source>
        <dbReference type="Proteomes" id="UP000241462"/>
    </source>
</evidence>
<evidence type="ECO:0008006" key="4">
    <source>
        <dbReference type="Google" id="ProtNLM"/>
    </source>
</evidence>
<organism evidence="2 3">
    <name type="scientific">Coniella lustricola</name>
    <dbReference type="NCBI Taxonomy" id="2025994"/>
    <lineage>
        <taxon>Eukaryota</taxon>
        <taxon>Fungi</taxon>
        <taxon>Dikarya</taxon>
        <taxon>Ascomycota</taxon>
        <taxon>Pezizomycotina</taxon>
        <taxon>Sordariomycetes</taxon>
        <taxon>Sordariomycetidae</taxon>
        <taxon>Diaporthales</taxon>
        <taxon>Schizoparmaceae</taxon>
        <taxon>Coniella</taxon>
    </lineage>
</organism>
<keyword evidence="1" id="KW-0732">Signal</keyword>
<keyword evidence="3" id="KW-1185">Reference proteome</keyword>
<dbReference type="Proteomes" id="UP000241462">
    <property type="component" value="Unassembled WGS sequence"/>
</dbReference>
<dbReference type="InParanoid" id="A0A2T2ZV40"/>
<accession>A0A2T2ZV40</accession>
<sequence length="255" mass="28644">MALLILLTLALSVNVRSSTGTLLFNGNQNLLFEDASSACLAAFDTDLDCDVNIQLLSSDMDKLDFNQSQLTSLCTASCKASLNTLNSSVSSECGDYDFDFNDDYLSAVQVVELYTYKYDMICLTDSSTGDFCLMVEETWDITALDNSGQATWPAYTNKTFPDWYDDDNGMPAQDVDGTYIDNSNEMPTFYDVLSGLDTDWSASDYYFDGIDANWKGHGWPDMLEYDEYPLQIQCSECFLSQYKLGLESQWGEIYE</sequence>
<feature type="chain" id="PRO_5015753480" description="Cyanovirin-N domain-containing protein" evidence="1">
    <location>
        <begin position="18"/>
        <end position="255"/>
    </location>
</feature>
<dbReference type="EMBL" id="KZ678650">
    <property type="protein sequence ID" value="PSR77532.1"/>
    <property type="molecule type" value="Genomic_DNA"/>
</dbReference>
<dbReference type="STRING" id="2025994.A0A2T2ZV40"/>
<feature type="signal peptide" evidence="1">
    <location>
        <begin position="1"/>
        <end position="17"/>
    </location>
</feature>